<dbReference type="Pfam" id="PF00004">
    <property type="entry name" value="AAA"/>
    <property type="match status" value="1"/>
</dbReference>
<dbReference type="FunFam" id="3.40.50.300:FF:000025">
    <property type="entry name" value="ATP-dependent Clp protease subunit"/>
    <property type="match status" value="1"/>
</dbReference>
<dbReference type="GO" id="GO:0007059">
    <property type="term" value="P:chromosome segregation"/>
    <property type="evidence" value="ECO:0007669"/>
    <property type="project" value="UniProtKB-KW"/>
</dbReference>
<dbReference type="SUPFAM" id="SSF81923">
    <property type="entry name" value="Double Clp-N motif"/>
    <property type="match status" value="1"/>
</dbReference>
<keyword evidence="3" id="KW-0547">Nucleotide-binding</keyword>
<dbReference type="EMBL" id="BPLF01000001">
    <property type="protein sequence ID" value="GIX61358.1"/>
    <property type="molecule type" value="Genomic_DNA"/>
</dbReference>
<dbReference type="Gene3D" id="1.10.8.60">
    <property type="match status" value="2"/>
</dbReference>
<comment type="caution">
    <text evidence="11">The sequence shown here is derived from an EMBL/GenBank/DDBJ whole genome shotgun (WGS) entry which is preliminary data.</text>
</comment>
<name>A0AAV4LNB2_BABCB</name>
<dbReference type="Pfam" id="PF10431">
    <property type="entry name" value="ClpB_D2-small"/>
    <property type="match status" value="1"/>
</dbReference>
<dbReference type="PANTHER" id="PTHR11638:SF18">
    <property type="entry name" value="HEAT SHOCK PROTEIN 104"/>
    <property type="match status" value="1"/>
</dbReference>
<evidence type="ECO:0000256" key="2">
    <source>
        <dbReference type="ARBA" id="ARBA00022737"/>
    </source>
</evidence>
<evidence type="ECO:0000256" key="7">
    <source>
        <dbReference type="PROSITE-ProRule" id="PRU00708"/>
    </source>
</evidence>
<dbReference type="GO" id="GO:0006508">
    <property type="term" value="P:proteolysis"/>
    <property type="evidence" value="ECO:0007669"/>
    <property type="project" value="UniProtKB-KW"/>
</dbReference>
<dbReference type="Proteomes" id="UP001497744">
    <property type="component" value="Unassembled WGS sequence"/>
</dbReference>
<organism evidence="11 12">
    <name type="scientific">Babesia caballi</name>
    <dbReference type="NCBI Taxonomy" id="5871"/>
    <lineage>
        <taxon>Eukaryota</taxon>
        <taxon>Sar</taxon>
        <taxon>Alveolata</taxon>
        <taxon>Apicomplexa</taxon>
        <taxon>Aconoidasida</taxon>
        <taxon>Piroplasmida</taxon>
        <taxon>Babesiidae</taxon>
        <taxon>Babesia</taxon>
    </lineage>
</organism>
<dbReference type="SUPFAM" id="SSF117916">
    <property type="entry name" value="Fe-S cluster assembly (FSCA) domain-like"/>
    <property type="match status" value="1"/>
</dbReference>
<evidence type="ECO:0000313" key="11">
    <source>
        <dbReference type="EMBL" id="GIX61358.1"/>
    </source>
</evidence>
<feature type="region of interest" description="Disordered" evidence="9">
    <location>
        <begin position="316"/>
        <end position="335"/>
    </location>
</feature>
<dbReference type="Gene3D" id="3.30.300.130">
    <property type="entry name" value="Fe-S cluster assembly (FSCA)"/>
    <property type="match status" value="1"/>
</dbReference>
<dbReference type="InterPro" id="IPR041546">
    <property type="entry name" value="ClpA/ClpB_AAA_lid"/>
</dbReference>
<keyword evidence="5 11" id="KW-0067">ATP-binding</keyword>
<dbReference type="InterPro" id="IPR003959">
    <property type="entry name" value="ATPase_AAA_core"/>
</dbReference>
<dbReference type="CDD" id="cd19499">
    <property type="entry name" value="RecA-like_ClpB_Hsp104-like"/>
    <property type="match status" value="1"/>
</dbReference>
<feature type="repeat" description="PPR" evidence="7">
    <location>
        <begin position="600"/>
        <end position="634"/>
    </location>
</feature>
<dbReference type="Pfam" id="PF17871">
    <property type="entry name" value="AAA_lid_9"/>
    <property type="match status" value="1"/>
</dbReference>
<keyword evidence="11" id="KW-0645">Protease</keyword>
<comment type="similarity">
    <text evidence="1">Belongs to the MIP18 family.</text>
</comment>
<keyword evidence="4" id="KW-0159">Chromosome partition</keyword>
<dbReference type="InterPro" id="IPR027417">
    <property type="entry name" value="P-loop_NTPase"/>
</dbReference>
<dbReference type="GO" id="GO:1990229">
    <property type="term" value="C:iron-sulfur cluster assembly complex"/>
    <property type="evidence" value="ECO:0007669"/>
    <property type="project" value="UniProtKB-ARBA"/>
</dbReference>
<dbReference type="InterPro" id="IPR002885">
    <property type="entry name" value="PPR_rpt"/>
</dbReference>
<dbReference type="PROSITE" id="PS51375">
    <property type="entry name" value="PPR"/>
    <property type="match status" value="2"/>
</dbReference>
<dbReference type="GO" id="GO:0008233">
    <property type="term" value="F:peptidase activity"/>
    <property type="evidence" value="ECO:0007669"/>
    <property type="project" value="UniProtKB-KW"/>
</dbReference>
<dbReference type="SUPFAM" id="SSF52540">
    <property type="entry name" value="P-loop containing nucleoside triphosphate hydrolases"/>
    <property type="match status" value="2"/>
</dbReference>
<dbReference type="SMART" id="SM01086">
    <property type="entry name" value="ClpB_D2-small"/>
    <property type="match status" value="1"/>
</dbReference>
<dbReference type="InterPro" id="IPR034904">
    <property type="entry name" value="FSCA_dom_sf"/>
</dbReference>
<dbReference type="PROSITE" id="PS51903">
    <property type="entry name" value="CLP_R"/>
    <property type="match status" value="1"/>
</dbReference>
<dbReference type="Gene3D" id="6.10.250.1280">
    <property type="match status" value="1"/>
</dbReference>
<accession>A0AAV4LNB2</accession>
<dbReference type="InterPro" id="IPR018368">
    <property type="entry name" value="ClpA/B_CS1"/>
</dbReference>
<feature type="repeat" description="PPR" evidence="7">
    <location>
        <begin position="417"/>
        <end position="451"/>
    </location>
</feature>
<feature type="domain" description="Clp R" evidence="10">
    <location>
        <begin position="840"/>
        <end position="989"/>
    </location>
</feature>
<dbReference type="PROSITE" id="PS00870">
    <property type="entry name" value="CLPAB_1"/>
    <property type="match status" value="1"/>
</dbReference>
<evidence type="ECO:0000313" key="12">
    <source>
        <dbReference type="Proteomes" id="UP001497744"/>
    </source>
</evidence>
<evidence type="ECO:0000256" key="1">
    <source>
        <dbReference type="ARBA" id="ARBA00010381"/>
    </source>
</evidence>
<dbReference type="GO" id="GO:0016887">
    <property type="term" value="F:ATP hydrolysis activity"/>
    <property type="evidence" value="ECO:0007669"/>
    <property type="project" value="InterPro"/>
</dbReference>
<dbReference type="GeneID" id="94192841"/>
<feature type="region of interest" description="Disordered" evidence="9">
    <location>
        <begin position="1358"/>
        <end position="1393"/>
    </location>
</feature>
<proteinExistence type="inferred from homology"/>
<reference evidence="11 12" key="1">
    <citation type="submission" date="2021-06" db="EMBL/GenBank/DDBJ databases">
        <title>Genome sequence of Babesia caballi.</title>
        <authorList>
            <person name="Yamagishi J."/>
            <person name="Kidaka T."/>
            <person name="Ochi A."/>
        </authorList>
    </citation>
    <scope>NUCLEOTIDE SEQUENCE [LARGE SCALE GENOMIC DNA]</scope>
    <source>
        <strain evidence="11">USDA-D6B2</strain>
    </source>
</reference>
<sequence length="1782" mass="196154">MDNVNPVLYKSSSGLSTTESHERLLGNGNANSLFHIDQKLALDTPEGGEPGAASAKSLFQPTTEFESFETWVSARTSRVKRRLQEIFDIIRSIKDPEYSYSLETLKIVEEENIHIDNENNVVTVHFTPTVPHCSQATVIGLMIYVKLQQSLPPQFKVDVQIAEGTHNTEQAINKQLLDKERVAAALENPVLLEIIKDAWLQCYPSESPGSVADSAYQSVIIDPRSVTCNRNPKSLGFLGNGGVGSLLSPGGGSGRVTRCHAVSQGCQREWSRQSTTDRQSGGPNLPPGPDGGPIIGEYAGIGGHSGGVVGSYSVISETKGREESEEDVGNGEVTEEAKPGEITDEDIMKMKVALSQASTLGVDFVKCIETLQTSPYCTVSPTTVAYNSALSAAERNSNAKLTLAIVEDMRKKQGALDTVSYKLAVCTCAKCGYTDEALQLYDEMIRNGHSVDHGVMRAIMAQLAREGRGLECLKIFEEMKKLDKVCKTDNTFIQVDDYMKLVEACSKAQMYEEALEAYKEMKKLKNYSATSVILNEVLALFNAAGFWEEAMEVYADHLKERRAMTLYHYKLLMNTLLMARKFAHLESVYNNMRQEAVPMDSVAYQMALEGYAKTGQFKKALKVIEAMEAEGYLRERQEPFTAAVEACRQSGEWKLALQLLRRASEHNAVKSIAMYNAVLAVVATAEEWDTIISLYREIANVCKESAGGGNQLAVDGDTVAYALMAHFYTGDNVQNRAPCPPRRQVGESGRWEDVGDSAAQRAPVMGAALTKAASIVLLGGGLTQREEHIHVEAFRWNALGPGYRSLDRLLPNSTLRQRCHGAGEPRGNGHPRDNRVYLNFNNFSDNAVKVLMLSQEEARRAALNQIATKHIFQGLVCLDSGLAAQVLREFDVTVKKTREAAETAASEPSDTKEASGERLMTFSPDAKEALELSSAEAEHMGHTTIETEHILLGVLGSRSEGMAQLLEALSLNADVVRKATLKYIEEHKEHSEDRAQQETWKQTLSQYSYIPAQGRAVEVTKDAYAASPLGAFTVDLTEKAEQGKLQKVLCRDAEIDRAIRTLCRRHKRNPILIGEPGVGKTAVVEGLAMQLLDGAMVPSLRNKRVKQLDIGLMVAGARFRGQFEERLTKLIEEVKAMGDVILVIDEAHMLVGAGAGEGALDAANLLKPSLARGEIQCIAITTPREYRKYFEKDPALSRRFQPIYVNEPSDEDTKKIIAATTESYGRFHRVKYDPKAVVAALKYSKQFIQDRFLPDKALDILDEAGSLAKMRFYEKSVSGHDYARNEGDLQANVGVACGEGTSGDVRMSVEIEVDEAKGSSVVNSPGNVENGSADGGMDGDVASGKDLEAAKSDEATNYAEYESDHDSSDFGSEDAYDAETGSELEYGPEGTFSGDPLCEVGMEHVAEVVSTWTGIPLKKLSEDELEAMRNMEREIHKSIVGHEEAVEHICKAIRRATAKIKDPDRPIGSFLFCGPPGVGKSEIAKALTKFLFAKENLIKLDMSEYNEPHSISRILGSPPGYKGHDAGGQLTEKLRKSPYSVVMFDEIEKAHRDVLNLLLQILEDGKLTDSRNQVVSFKNAVIIMTSNLGSNVIERASRGVHAFGFNVEEKVTDPKENYTKIKALVCEELKSQFKPELIDRIDDIILFRPLEEQQLRQIAVLMIEETVKRARENGFSVVADDAFVDYVLKLPRDEKGGARPLRRLITTSLEDKLAEFFISQEYVPGQRYRVTVEGTNVVIRRETDLGKEGTLTATPPALPVTTTSDNLAKPLSVVHSHNEVEV</sequence>
<dbReference type="Pfam" id="PF01883">
    <property type="entry name" value="FeS_assembly_P"/>
    <property type="match status" value="1"/>
</dbReference>
<keyword evidence="6" id="KW-0143">Chaperone</keyword>
<dbReference type="Pfam" id="PF23276">
    <property type="entry name" value="TPR_24"/>
    <property type="match status" value="2"/>
</dbReference>
<dbReference type="InterPro" id="IPR057027">
    <property type="entry name" value="TPR_mt"/>
</dbReference>
<evidence type="ECO:0000259" key="10">
    <source>
        <dbReference type="PROSITE" id="PS51903"/>
    </source>
</evidence>
<dbReference type="Gene3D" id="3.40.50.300">
    <property type="entry name" value="P-loop containing nucleotide triphosphate hydrolases"/>
    <property type="match status" value="2"/>
</dbReference>
<feature type="compositionally biased region" description="Acidic residues" evidence="9">
    <location>
        <begin position="1371"/>
        <end position="1382"/>
    </location>
</feature>
<evidence type="ECO:0000256" key="8">
    <source>
        <dbReference type="PROSITE-ProRule" id="PRU01251"/>
    </source>
</evidence>
<gene>
    <name evidence="11" type="ORF">BcabD6B2_07930</name>
</gene>
<dbReference type="NCBIfam" id="TIGR00756">
    <property type="entry name" value="PPR"/>
    <property type="match status" value="2"/>
</dbReference>
<dbReference type="SMART" id="SM00382">
    <property type="entry name" value="AAA"/>
    <property type="match status" value="2"/>
</dbReference>
<dbReference type="Pfam" id="PF02861">
    <property type="entry name" value="Clp_N"/>
    <property type="match status" value="1"/>
</dbReference>
<dbReference type="InterPro" id="IPR003593">
    <property type="entry name" value="AAA+_ATPase"/>
</dbReference>
<dbReference type="InterPro" id="IPR019489">
    <property type="entry name" value="Clp_ATPase_C"/>
</dbReference>
<dbReference type="Gene3D" id="1.25.40.10">
    <property type="entry name" value="Tetratricopeptide repeat domain"/>
    <property type="match status" value="2"/>
</dbReference>
<feature type="region of interest" description="Disordered" evidence="9">
    <location>
        <begin position="266"/>
        <end position="296"/>
    </location>
</feature>
<evidence type="ECO:0000256" key="5">
    <source>
        <dbReference type="ARBA" id="ARBA00022840"/>
    </source>
</evidence>
<dbReference type="Gene3D" id="1.10.1780.10">
    <property type="entry name" value="Clp, N-terminal domain"/>
    <property type="match status" value="1"/>
</dbReference>
<evidence type="ECO:0000256" key="6">
    <source>
        <dbReference type="ARBA" id="ARBA00023186"/>
    </source>
</evidence>
<dbReference type="Pfam" id="PF07724">
    <property type="entry name" value="AAA_2"/>
    <property type="match status" value="1"/>
</dbReference>
<keyword evidence="2 8" id="KW-0677">Repeat</keyword>
<dbReference type="InterPro" id="IPR004176">
    <property type="entry name" value="Clp_R_N"/>
</dbReference>
<dbReference type="PANTHER" id="PTHR11638">
    <property type="entry name" value="ATP-DEPENDENT CLP PROTEASE"/>
    <property type="match status" value="1"/>
</dbReference>
<dbReference type="CDD" id="cd00009">
    <property type="entry name" value="AAA"/>
    <property type="match status" value="1"/>
</dbReference>
<evidence type="ECO:0000256" key="4">
    <source>
        <dbReference type="ARBA" id="ARBA00022829"/>
    </source>
</evidence>
<dbReference type="InterPro" id="IPR050130">
    <property type="entry name" value="ClpA_ClpB"/>
</dbReference>
<keyword evidence="11" id="KW-0378">Hydrolase</keyword>
<dbReference type="InterPro" id="IPR011990">
    <property type="entry name" value="TPR-like_helical_dom_sf"/>
</dbReference>
<dbReference type="InterPro" id="IPR001270">
    <property type="entry name" value="ClpA/B"/>
</dbReference>
<dbReference type="RefSeq" id="XP_067713429.1">
    <property type="nucleotide sequence ID" value="XM_067857328.1"/>
</dbReference>
<keyword evidence="12" id="KW-1185">Reference proteome</keyword>
<dbReference type="InterPro" id="IPR002744">
    <property type="entry name" value="MIP18-like"/>
</dbReference>
<protein>
    <submittedName>
        <fullName evidence="11">ATP-dependent Clp protease ATP-binding subunit</fullName>
    </submittedName>
</protein>
<dbReference type="GO" id="GO:0140535">
    <property type="term" value="C:intracellular protein-containing complex"/>
    <property type="evidence" value="ECO:0007669"/>
    <property type="project" value="UniProtKB-ARBA"/>
</dbReference>
<feature type="compositionally biased region" description="Polar residues" evidence="9">
    <location>
        <begin position="1320"/>
        <end position="1330"/>
    </location>
</feature>
<evidence type="ECO:0000256" key="3">
    <source>
        <dbReference type="ARBA" id="ARBA00022741"/>
    </source>
</evidence>
<feature type="region of interest" description="Disordered" evidence="9">
    <location>
        <begin position="1316"/>
        <end position="1344"/>
    </location>
</feature>
<dbReference type="GO" id="GO:0005524">
    <property type="term" value="F:ATP binding"/>
    <property type="evidence" value="ECO:0007669"/>
    <property type="project" value="UniProtKB-KW"/>
</dbReference>
<dbReference type="FunFam" id="3.30.300.130:FF:000005">
    <property type="entry name" value="Mitotic spindle-associated mmxd complex subunit"/>
    <property type="match status" value="1"/>
</dbReference>
<dbReference type="PRINTS" id="PR00300">
    <property type="entry name" value="CLPPROTEASEA"/>
</dbReference>
<dbReference type="GO" id="GO:0034605">
    <property type="term" value="P:cellular response to heat"/>
    <property type="evidence" value="ECO:0007669"/>
    <property type="project" value="TreeGrafter"/>
</dbReference>
<evidence type="ECO:0000256" key="9">
    <source>
        <dbReference type="SAM" id="MobiDB-lite"/>
    </source>
</evidence>
<dbReference type="InterPro" id="IPR036628">
    <property type="entry name" value="Clp_N_dom_sf"/>
</dbReference>